<keyword evidence="1" id="KW-1133">Transmembrane helix</keyword>
<accession>A0A2S2R143</accession>
<reference evidence="2" key="1">
    <citation type="submission" date="2018-04" db="EMBL/GenBank/DDBJ databases">
        <title>Transcriptome assembly of Sipha flava.</title>
        <authorList>
            <person name="Scully E.D."/>
            <person name="Geib S.M."/>
            <person name="Palmer N.A."/>
            <person name="Koch K."/>
            <person name="Bradshaw J."/>
            <person name="Heng-Moss T."/>
            <person name="Sarath G."/>
        </authorList>
    </citation>
    <scope>NUCLEOTIDE SEQUENCE</scope>
</reference>
<gene>
    <name evidence="2" type="ORF">g.17204</name>
</gene>
<proteinExistence type="predicted"/>
<keyword evidence="1" id="KW-0812">Transmembrane</keyword>
<dbReference type="AlphaFoldDB" id="A0A2S2R143"/>
<organism evidence="2">
    <name type="scientific">Sipha flava</name>
    <name type="common">yellow sugarcane aphid</name>
    <dbReference type="NCBI Taxonomy" id="143950"/>
    <lineage>
        <taxon>Eukaryota</taxon>
        <taxon>Metazoa</taxon>
        <taxon>Ecdysozoa</taxon>
        <taxon>Arthropoda</taxon>
        <taxon>Hexapoda</taxon>
        <taxon>Insecta</taxon>
        <taxon>Pterygota</taxon>
        <taxon>Neoptera</taxon>
        <taxon>Paraneoptera</taxon>
        <taxon>Hemiptera</taxon>
        <taxon>Sternorrhyncha</taxon>
        <taxon>Aphidomorpha</taxon>
        <taxon>Aphidoidea</taxon>
        <taxon>Aphididae</taxon>
        <taxon>Sipha</taxon>
    </lineage>
</organism>
<dbReference type="EMBL" id="GGMS01013889">
    <property type="protein sequence ID" value="MBY83092.1"/>
    <property type="molecule type" value="Transcribed_RNA"/>
</dbReference>
<evidence type="ECO:0000313" key="2">
    <source>
        <dbReference type="EMBL" id="MBY83092.1"/>
    </source>
</evidence>
<evidence type="ECO:0000256" key="1">
    <source>
        <dbReference type="SAM" id="Phobius"/>
    </source>
</evidence>
<sequence>MTFDTRVYVYSLCFLDTHAIQCTLRSERFGFIFFFYALGLSAIFLTFTISVCTGEVSIYITRGDDCLFFFRRVLRARDRLTSSSSAAETMRQRATTTKTTPTTYRLKKKTYRRRKKKKKSQQQHVRCGTRLPVMYTSSSVENDPRVLCVD</sequence>
<name>A0A2S2R143_9HEMI</name>
<feature type="transmembrane region" description="Helical" evidence="1">
    <location>
        <begin position="29"/>
        <end position="52"/>
    </location>
</feature>
<protein>
    <submittedName>
        <fullName evidence="2">Uncharacterized protein</fullName>
    </submittedName>
</protein>
<keyword evidence="1" id="KW-0472">Membrane</keyword>